<name>A0A9K3KGV1_9STRA</name>
<dbReference type="PROSITE" id="PS51471">
    <property type="entry name" value="FE2OG_OXY"/>
    <property type="match status" value="1"/>
</dbReference>
<dbReference type="GO" id="GO:0008168">
    <property type="term" value="F:methyltransferase activity"/>
    <property type="evidence" value="ECO:0007669"/>
    <property type="project" value="UniProtKB-KW"/>
</dbReference>
<feature type="compositionally biased region" description="Acidic residues" evidence="2">
    <location>
        <begin position="462"/>
        <end position="471"/>
    </location>
</feature>
<comment type="caution">
    <text evidence="5">The sequence shown here is derived from an EMBL/GenBank/DDBJ whole genome shotgun (WGS) entry which is preliminary data.</text>
</comment>
<feature type="compositionally biased region" description="Acidic residues" evidence="2">
    <location>
        <begin position="420"/>
        <end position="446"/>
    </location>
</feature>
<feature type="region of interest" description="Disordered" evidence="2">
    <location>
        <begin position="371"/>
        <end position="396"/>
    </location>
</feature>
<dbReference type="PANTHER" id="PTHR12197">
    <property type="entry name" value="HISTONE-LYSINE N-METHYLTRANSFERASE SMYD"/>
    <property type="match status" value="1"/>
</dbReference>
<feature type="region of interest" description="Disordered" evidence="2">
    <location>
        <begin position="415"/>
        <end position="472"/>
    </location>
</feature>
<dbReference type="AlphaFoldDB" id="A0A9K3KGV1"/>
<dbReference type="Pfam" id="PF00856">
    <property type="entry name" value="SET"/>
    <property type="match status" value="1"/>
</dbReference>
<sequence length="1003" mass="111595">MTSAISSDDTIDAMLNELPSSLWQQAMKHLQESGVAVVELNAKNQNSNIGQRLKEIHQKAFDTARQAMDQVLTLNDDPLNVVLIQDDTDSAHATGFHTVGGMSSRYNAHREGFVFSDNGALNGRVLTPNNAANNNQDIADFVEIFHQAQRSMFQSLHGIADHVLQAMESAMELPSQWFQQQLGPTQTSSQWHMKRYTMQQQRQTQDRRNIGAETTESGQAILLPMHTDPSLISVVIHDWSCVEQQPTSSQRQISNNLMGLQVFDIQNSQWNDLYYDASSNSSVLATVFVGSVLSHITDRTWPAAKHRVVATSPSLSSRMAATLFVRPKLSALLPMPLPSPTLTPIITANRRKSPITFGTWLQRVAKNYESTKKKQKTTITSTGDQVSHKMENPTAKINGSDVVMPALVAHNQDEPQNVGDQEEDPFAAFGSDDDDSNDDNDADMDEGNGKNNFQDNPFDAFGSDDEDEDDCRNELTTSSVLVAKSLLDAANQKLAAKAIETASGDQEGSSSEKQKQQLDLSYLQPLRLTTWPAPLYQGPILLVSALSVGGGRGYVASQPIPSGTLVLVEETMIEWSDEQLGKKLGMVSVRHLLEHSNAQRLVLDFETFHPTKEDMDAALASNENDLDEATMEQIIKMIKLVEAEYKPVEESESSELMPNAEDVNSSERKNQDQDDVINTLVTLAQERGIQSSDGSVLTRIDIVRLLLALRYNGLESGVYRHVAMLNHDDYPNCAKFMPDDRISYSEVRTTRPIAVGEPLTISYLPRIMCHASRRRHLWEQHRFDIGVNHLKGQRYKMELVGNSLPPSPLFQGGKDDSSTRRVERATEELETMQKEVAADIQEGGVGDANNTFETAKALELSSLELYTQAVEELLQNSDHILLIPILSLHVDSCACVLQDPSLKNAVRMGVLARQTLSIHRLLPLQKALLGPDHFELARTYLDFANAISELLSRSAKHLYELRLPSLDTFSSWSSVESHSRKEHSRIKALYPYDASQLLLQTKT</sequence>
<dbReference type="PROSITE" id="PS50280">
    <property type="entry name" value="SET"/>
    <property type="match status" value="1"/>
</dbReference>
<gene>
    <name evidence="5" type="ORF">IV203_021402</name>
</gene>
<reference evidence="5" key="1">
    <citation type="journal article" date="2021" name="Sci. Rep.">
        <title>Diploid genomic architecture of Nitzschia inconspicua, an elite biomass production diatom.</title>
        <authorList>
            <person name="Oliver A."/>
            <person name="Podell S."/>
            <person name="Pinowska A."/>
            <person name="Traller J.C."/>
            <person name="Smith S.R."/>
            <person name="McClure R."/>
            <person name="Beliaev A."/>
            <person name="Bohutskyi P."/>
            <person name="Hill E.A."/>
            <person name="Rabines A."/>
            <person name="Zheng H."/>
            <person name="Allen L.Z."/>
            <person name="Kuo A."/>
            <person name="Grigoriev I.V."/>
            <person name="Allen A.E."/>
            <person name="Hazlebeck D."/>
            <person name="Allen E.E."/>
        </authorList>
    </citation>
    <scope>NUCLEOTIDE SEQUENCE</scope>
    <source>
        <strain evidence="5">Hildebrandi</strain>
    </source>
</reference>
<dbReference type="GO" id="GO:0032259">
    <property type="term" value="P:methylation"/>
    <property type="evidence" value="ECO:0007669"/>
    <property type="project" value="UniProtKB-KW"/>
</dbReference>
<evidence type="ECO:0000256" key="1">
    <source>
        <dbReference type="SAM" id="Coils"/>
    </source>
</evidence>
<dbReference type="InterPro" id="IPR005123">
    <property type="entry name" value="Oxoglu/Fe-dep_dioxygenase_dom"/>
</dbReference>
<evidence type="ECO:0000313" key="6">
    <source>
        <dbReference type="Proteomes" id="UP000693970"/>
    </source>
</evidence>
<dbReference type="CDD" id="cd20071">
    <property type="entry name" value="SET_SMYD"/>
    <property type="match status" value="1"/>
</dbReference>
<keyword evidence="1" id="KW-0175">Coiled coil</keyword>
<proteinExistence type="predicted"/>
<dbReference type="PANTHER" id="PTHR12197:SF292">
    <property type="entry name" value="SET DOMAIN-CONTAINING PROTEIN"/>
    <property type="match status" value="1"/>
</dbReference>
<evidence type="ECO:0000313" key="5">
    <source>
        <dbReference type="EMBL" id="KAG7343457.1"/>
    </source>
</evidence>
<keyword evidence="6" id="KW-1185">Reference proteome</keyword>
<dbReference type="Proteomes" id="UP000693970">
    <property type="component" value="Unassembled WGS sequence"/>
</dbReference>
<keyword evidence="5" id="KW-0808">Transferase</keyword>
<reference evidence="5" key="2">
    <citation type="submission" date="2021-04" db="EMBL/GenBank/DDBJ databases">
        <authorList>
            <person name="Podell S."/>
        </authorList>
    </citation>
    <scope>NUCLEOTIDE SEQUENCE</scope>
    <source>
        <strain evidence="5">Hildebrandi</strain>
    </source>
</reference>
<evidence type="ECO:0000256" key="2">
    <source>
        <dbReference type="SAM" id="MobiDB-lite"/>
    </source>
</evidence>
<dbReference type="OrthoDB" id="1028014at2759"/>
<feature type="domain" description="SET" evidence="3">
    <location>
        <begin position="537"/>
        <end position="764"/>
    </location>
</feature>
<dbReference type="InterPro" id="IPR001214">
    <property type="entry name" value="SET_dom"/>
</dbReference>
<feature type="coiled-coil region" evidence="1">
    <location>
        <begin position="815"/>
        <end position="842"/>
    </location>
</feature>
<protein>
    <submittedName>
        <fullName evidence="5">SET methyltransferase domain containing protein</fullName>
    </submittedName>
</protein>
<organism evidence="5 6">
    <name type="scientific">Nitzschia inconspicua</name>
    <dbReference type="NCBI Taxonomy" id="303405"/>
    <lineage>
        <taxon>Eukaryota</taxon>
        <taxon>Sar</taxon>
        <taxon>Stramenopiles</taxon>
        <taxon>Ochrophyta</taxon>
        <taxon>Bacillariophyta</taxon>
        <taxon>Bacillariophyceae</taxon>
        <taxon>Bacillariophycidae</taxon>
        <taxon>Bacillariales</taxon>
        <taxon>Bacillariaceae</taxon>
        <taxon>Nitzschia</taxon>
    </lineage>
</organism>
<dbReference type="InterPro" id="IPR050869">
    <property type="entry name" value="H3K4_H4K5_MeTrfase"/>
</dbReference>
<feature type="region of interest" description="Disordered" evidence="2">
    <location>
        <begin position="649"/>
        <end position="672"/>
    </location>
</feature>
<dbReference type="EMBL" id="JAGRRH010000024">
    <property type="protein sequence ID" value="KAG7343457.1"/>
    <property type="molecule type" value="Genomic_DNA"/>
</dbReference>
<feature type="domain" description="Fe2OG dioxygenase" evidence="4">
    <location>
        <begin position="185"/>
        <end position="327"/>
    </location>
</feature>
<evidence type="ECO:0000259" key="3">
    <source>
        <dbReference type="PROSITE" id="PS50280"/>
    </source>
</evidence>
<accession>A0A9K3KGV1</accession>
<keyword evidence="5" id="KW-0489">Methyltransferase</keyword>
<evidence type="ECO:0000259" key="4">
    <source>
        <dbReference type="PROSITE" id="PS51471"/>
    </source>
</evidence>